<feature type="transmembrane region" description="Helical" evidence="1">
    <location>
        <begin position="135"/>
        <end position="154"/>
    </location>
</feature>
<proteinExistence type="predicted"/>
<evidence type="ECO:0000256" key="1">
    <source>
        <dbReference type="SAM" id="Phobius"/>
    </source>
</evidence>
<keyword evidence="1" id="KW-0812">Transmembrane</keyword>
<protein>
    <submittedName>
        <fullName evidence="2">DUF3267 domain-containing protein</fullName>
    </submittedName>
</protein>
<reference evidence="2 3" key="1">
    <citation type="journal article" date="2023" name="Int. J. Syst. Evol. Microbiol.">
        <title>Streptococcus sciuri sp. nov., Staphylococcus marylandisciuri sp. nov. and Staphylococcus americanisciuri sp. nov., isolated from faeces of eastern grey squirrel (Sciurus carolinensis).</title>
        <authorList>
            <person name="Volokhov D.V."/>
            <person name="Zagorodnyaya T.A."/>
            <person name="Furtak V.A."/>
            <person name="Nattanmai G."/>
            <person name="Randall L."/>
            <person name="Jose S."/>
            <person name="Gao Y."/>
            <person name="Eisenberg T."/>
            <person name="Delmonte P."/>
            <person name="Blom J."/>
            <person name="Mitchell K.K."/>
        </authorList>
    </citation>
    <scope>NUCLEOTIDE SEQUENCE [LARGE SCALE GENOMIC DNA]</scope>
    <source>
        <strain evidence="2 3">SQ8-PEA</strain>
    </source>
</reference>
<dbReference type="EMBL" id="JAOPKZ010000015">
    <property type="protein sequence ID" value="MCU5746805.1"/>
    <property type="molecule type" value="Genomic_DNA"/>
</dbReference>
<keyword evidence="1" id="KW-0472">Membrane</keyword>
<dbReference type="RefSeq" id="WP_262856488.1">
    <property type="nucleotide sequence ID" value="NZ_JAOPKZ010000015.1"/>
</dbReference>
<organism evidence="2 3">
    <name type="scientific">Staphylococcus marylandisciuri</name>
    <dbReference type="NCBI Taxonomy" id="2981529"/>
    <lineage>
        <taxon>Bacteria</taxon>
        <taxon>Bacillati</taxon>
        <taxon>Bacillota</taxon>
        <taxon>Bacilli</taxon>
        <taxon>Bacillales</taxon>
        <taxon>Staphylococcaceae</taxon>
        <taxon>Staphylococcus</taxon>
    </lineage>
</organism>
<gene>
    <name evidence="2" type="ORF">N9R04_08925</name>
</gene>
<feature type="transmembrane region" description="Helical" evidence="1">
    <location>
        <begin position="50"/>
        <end position="77"/>
    </location>
</feature>
<dbReference type="Proteomes" id="UP001209553">
    <property type="component" value="Unassembled WGS sequence"/>
</dbReference>
<comment type="caution">
    <text evidence="2">The sequence shown here is derived from an EMBL/GenBank/DDBJ whole genome shotgun (WGS) entry which is preliminary data.</text>
</comment>
<sequence length="186" mass="22058">MFLCTRQIDINARFGLPRIAFLGFVTTIISFLICYEIMHYYSDVRLSDHYFLVFIVAAILLYPFHKIFHLFFLLPYYHSFRIYKINKKKSLPFYNVYVNTPVNKYYFALGLILPFILITLLGIMLTVHFLAYGHYFMFLVAMNMGFSVLDFLYIKIILLSNEGNYIEEHQTGINILRKVKVLSRNV</sequence>
<feature type="transmembrane region" description="Helical" evidence="1">
    <location>
        <begin position="20"/>
        <end position="38"/>
    </location>
</feature>
<dbReference type="Pfam" id="PF11667">
    <property type="entry name" value="DUF3267"/>
    <property type="match status" value="1"/>
</dbReference>
<accession>A0ABT2QS49</accession>
<keyword evidence="3" id="KW-1185">Reference proteome</keyword>
<evidence type="ECO:0000313" key="2">
    <source>
        <dbReference type="EMBL" id="MCU5746805.1"/>
    </source>
</evidence>
<keyword evidence="1" id="KW-1133">Transmembrane helix</keyword>
<feature type="transmembrane region" description="Helical" evidence="1">
    <location>
        <begin position="105"/>
        <end position="129"/>
    </location>
</feature>
<evidence type="ECO:0000313" key="3">
    <source>
        <dbReference type="Proteomes" id="UP001209553"/>
    </source>
</evidence>
<dbReference type="InterPro" id="IPR021683">
    <property type="entry name" value="DUF3267"/>
</dbReference>
<name>A0ABT2QS49_9STAP</name>